<dbReference type="Pfam" id="PF14111">
    <property type="entry name" value="DUF4283"/>
    <property type="match status" value="1"/>
</dbReference>
<feature type="compositionally biased region" description="Polar residues" evidence="2">
    <location>
        <begin position="497"/>
        <end position="506"/>
    </location>
</feature>
<dbReference type="InterPro" id="IPR025558">
    <property type="entry name" value="DUF4283"/>
</dbReference>
<dbReference type="AlphaFoldDB" id="A0AAV6L5R5"/>
<evidence type="ECO:0000256" key="1">
    <source>
        <dbReference type="PROSITE-ProRule" id="PRU00047"/>
    </source>
</evidence>
<comment type="caution">
    <text evidence="4">The sequence shown here is derived from an EMBL/GenBank/DDBJ whole genome shotgun (WGS) entry which is preliminary data.</text>
</comment>
<reference evidence="4" key="1">
    <citation type="submission" date="2020-08" db="EMBL/GenBank/DDBJ databases">
        <title>Plant Genome Project.</title>
        <authorList>
            <person name="Zhang R.-G."/>
        </authorList>
    </citation>
    <scope>NUCLEOTIDE SEQUENCE</scope>
    <source>
        <strain evidence="4">WSP0</strain>
        <tissue evidence="4">Leaf</tissue>
    </source>
</reference>
<keyword evidence="1" id="KW-0479">Metal-binding</keyword>
<dbReference type="PROSITE" id="PS50158">
    <property type="entry name" value="ZF_CCHC"/>
    <property type="match status" value="1"/>
</dbReference>
<dbReference type="InterPro" id="IPR040256">
    <property type="entry name" value="At4g02000-like"/>
</dbReference>
<evidence type="ECO:0000256" key="2">
    <source>
        <dbReference type="SAM" id="MobiDB-lite"/>
    </source>
</evidence>
<feature type="compositionally biased region" description="Low complexity" evidence="2">
    <location>
        <begin position="60"/>
        <end position="74"/>
    </location>
</feature>
<protein>
    <recommendedName>
        <fullName evidence="3">CCHC-type domain-containing protein</fullName>
    </recommendedName>
</protein>
<dbReference type="GO" id="GO:0003676">
    <property type="term" value="F:nucleic acid binding"/>
    <property type="evidence" value="ECO:0007669"/>
    <property type="project" value="InterPro"/>
</dbReference>
<sequence length="749" mass="79468">MGVQIGSGATGASTGEDARSLAAQPPEEASGFSTEEEDLLERNQCKLGLPLAQVSVPISNPPLTISNPPSSSLSPNPPPSNLAPPPINPVPNPNHLLTKPSSTVPNSGSLSFKDTLNGVGPSELALLSETDCFSDDDEEEDPSCPSIKLTKEDKIRTRQPWKLSLIIKVVGKSFALSFLMAKLRSLWKMVDTFSGFDLGLGFILVKFKSELDLHRALHGGPWFIGPHFISVRKWEVGFQPSRATISTSAIWVQLPELPLEMYDKAILQKIGAKIGVLLKIDVQTESGTKLRFARLCVQVDLNAPLISWVKVGKHRQRVAYEGISSICFHCGVVGHKLLDCPQKNPTPVTNSAEEQYGKWMLAGPKTFPSQKQKPVPNFPYMDSGKARVAQSLGKGNKLSQPKLTPLVVDPSASSSVPITPNPFQVLSSPLLVPAIPDKTNKKAISDNSSYVIPRTSLGVVPINRSVPSANPLNALSSPPKPNKPILGKELVTPTLFSKASPKNKNGSAPPIPSIQQAPHTNLTNSTKPTPPETSDSLLPDGHGPSKSAGVVFGFSSEQDLVGQRPTPICEEASGYHSSVLKSRHNPSLDQCFTLLSHTTTSPQPPDGSNNLCPITVHSCSGLSSTSTSVEPITNPLHHSPSESPNVLPNPHRGNVDHTTDGPVLPVPNLGSGTLTVCLPSGVQPSGCRDHSSEPPNSARLLSLRKTARRGGVSAPSEPKCGTKNNGKNNGTPGTRGGMDILGGGGTINP</sequence>
<dbReference type="PANTHER" id="PTHR31286">
    <property type="entry name" value="GLYCINE-RICH CELL WALL STRUCTURAL PROTEIN 1.8-LIKE"/>
    <property type="match status" value="1"/>
</dbReference>
<dbReference type="GO" id="GO:0008270">
    <property type="term" value="F:zinc ion binding"/>
    <property type="evidence" value="ECO:0007669"/>
    <property type="project" value="UniProtKB-KW"/>
</dbReference>
<evidence type="ECO:0000259" key="3">
    <source>
        <dbReference type="PROSITE" id="PS50158"/>
    </source>
</evidence>
<dbReference type="EMBL" id="JACTNZ010000003">
    <property type="protein sequence ID" value="KAG5559728.1"/>
    <property type="molecule type" value="Genomic_DNA"/>
</dbReference>
<organism evidence="4 5">
    <name type="scientific">Rhododendron griersonianum</name>
    <dbReference type="NCBI Taxonomy" id="479676"/>
    <lineage>
        <taxon>Eukaryota</taxon>
        <taxon>Viridiplantae</taxon>
        <taxon>Streptophyta</taxon>
        <taxon>Embryophyta</taxon>
        <taxon>Tracheophyta</taxon>
        <taxon>Spermatophyta</taxon>
        <taxon>Magnoliopsida</taxon>
        <taxon>eudicotyledons</taxon>
        <taxon>Gunneridae</taxon>
        <taxon>Pentapetalae</taxon>
        <taxon>asterids</taxon>
        <taxon>Ericales</taxon>
        <taxon>Ericaceae</taxon>
        <taxon>Ericoideae</taxon>
        <taxon>Rhodoreae</taxon>
        <taxon>Rhododendron</taxon>
    </lineage>
</organism>
<dbReference type="Proteomes" id="UP000823749">
    <property type="component" value="Chromosome 3"/>
</dbReference>
<name>A0AAV6L5R5_9ERIC</name>
<feature type="region of interest" description="Disordered" evidence="2">
    <location>
        <begin position="1"/>
        <end position="44"/>
    </location>
</feature>
<feature type="compositionally biased region" description="Polar residues" evidence="2">
    <location>
        <begin position="99"/>
        <end position="113"/>
    </location>
</feature>
<accession>A0AAV6L5R5</accession>
<feature type="compositionally biased region" description="Polar residues" evidence="2">
    <location>
        <begin position="513"/>
        <end position="536"/>
    </location>
</feature>
<keyword evidence="5" id="KW-1185">Reference proteome</keyword>
<dbReference type="PANTHER" id="PTHR31286:SF99">
    <property type="entry name" value="DUF4283 DOMAIN-CONTAINING PROTEIN"/>
    <property type="match status" value="1"/>
</dbReference>
<dbReference type="InterPro" id="IPR001878">
    <property type="entry name" value="Znf_CCHC"/>
</dbReference>
<feature type="region of interest" description="Disordered" evidence="2">
    <location>
        <begin position="497"/>
        <end position="550"/>
    </location>
</feature>
<evidence type="ECO:0000313" key="4">
    <source>
        <dbReference type="EMBL" id="KAG5559728.1"/>
    </source>
</evidence>
<feature type="compositionally biased region" description="Pro residues" evidence="2">
    <location>
        <begin position="75"/>
        <end position="92"/>
    </location>
</feature>
<keyword evidence="1" id="KW-0862">Zinc</keyword>
<feature type="domain" description="CCHC-type" evidence="3">
    <location>
        <begin position="327"/>
        <end position="342"/>
    </location>
</feature>
<gene>
    <name evidence="4" type="ORF">RHGRI_009292</name>
</gene>
<feature type="compositionally biased region" description="Gly residues" evidence="2">
    <location>
        <begin position="733"/>
        <end position="749"/>
    </location>
</feature>
<proteinExistence type="predicted"/>
<evidence type="ECO:0000313" key="5">
    <source>
        <dbReference type="Proteomes" id="UP000823749"/>
    </source>
</evidence>
<feature type="region of interest" description="Disordered" evidence="2">
    <location>
        <begin position="623"/>
        <end position="663"/>
    </location>
</feature>
<feature type="compositionally biased region" description="Low complexity" evidence="2">
    <location>
        <begin position="719"/>
        <end position="732"/>
    </location>
</feature>
<feature type="region of interest" description="Disordered" evidence="2">
    <location>
        <begin position="706"/>
        <end position="749"/>
    </location>
</feature>
<keyword evidence="1" id="KW-0863">Zinc-finger</keyword>
<feature type="region of interest" description="Disordered" evidence="2">
    <location>
        <begin position="60"/>
        <end position="113"/>
    </location>
</feature>